<accession>I4C337</accession>
<evidence type="ECO:0000313" key="1">
    <source>
        <dbReference type="EMBL" id="AFM23978.1"/>
    </source>
</evidence>
<dbReference type="Proteomes" id="UP000006055">
    <property type="component" value="Chromosome"/>
</dbReference>
<protein>
    <submittedName>
        <fullName evidence="1">Uncharacterized protein</fullName>
    </submittedName>
</protein>
<proteinExistence type="predicted"/>
<keyword evidence="2" id="KW-1185">Reference proteome</keyword>
<reference evidence="2" key="1">
    <citation type="submission" date="2012-06" db="EMBL/GenBank/DDBJ databases">
        <title>Complete sequence of chromosome of Desulfomonile tiedjei DSM 6799.</title>
        <authorList>
            <person name="Lucas S."/>
            <person name="Copeland A."/>
            <person name="Lapidus A."/>
            <person name="Glavina del Rio T."/>
            <person name="Dalin E."/>
            <person name="Tice H."/>
            <person name="Bruce D."/>
            <person name="Goodwin L."/>
            <person name="Pitluck S."/>
            <person name="Peters L."/>
            <person name="Ovchinnikova G."/>
            <person name="Zeytun A."/>
            <person name="Lu M."/>
            <person name="Kyrpides N."/>
            <person name="Mavromatis K."/>
            <person name="Ivanova N."/>
            <person name="Brettin T."/>
            <person name="Detter J.C."/>
            <person name="Han C."/>
            <person name="Larimer F."/>
            <person name="Land M."/>
            <person name="Hauser L."/>
            <person name="Markowitz V."/>
            <person name="Cheng J.-F."/>
            <person name="Hugenholtz P."/>
            <person name="Woyke T."/>
            <person name="Wu D."/>
            <person name="Spring S."/>
            <person name="Schroeder M."/>
            <person name="Brambilla E."/>
            <person name="Klenk H.-P."/>
            <person name="Eisen J.A."/>
        </authorList>
    </citation>
    <scope>NUCLEOTIDE SEQUENCE [LARGE SCALE GENOMIC DNA]</scope>
    <source>
        <strain evidence="2">ATCC 49306 / DSM 6799 / DCB-1</strain>
    </source>
</reference>
<dbReference type="AlphaFoldDB" id="I4C337"/>
<dbReference type="eggNOG" id="ENOG5033A3B">
    <property type="taxonomic scope" value="Bacteria"/>
</dbReference>
<organism evidence="1 2">
    <name type="scientific">Desulfomonile tiedjei (strain ATCC 49306 / DSM 6799 / DCB-1)</name>
    <dbReference type="NCBI Taxonomy" id="706587"/>
    <lineage>
        <taxon>Bacteria</taxon>
        <taxon>Pseudomonadati</taxon>
        <taxon>Thermodesulfobacteriota</taxon>
        <taxon>Desulfomonilia</taxon>
        <taxon>Desulfomonilales</taxon>
        <taxon>Desulfomonilaceae</taxon>
        <taxon>Desulfomonile</taxon>
    </lineage>
</organism>
<sequence>MLSGSLPFYTNMTEFVETPYEDKQIRCPRLGGPVTFAYCKVERGALPCHKAIHCWFEQFDAEKFFRNILSPEQFEKAFLEHPAPKIVTLIELIEQARELAKKKNQE</sequence>
<evidence type="ECO:0000313" key="2">
    <source>
        <dbReference type="Proteomes" id="UP000006055"/>
    </source>
</evidence>
<name>I4C337_DESTA</name>
<dbReference type="HOGENOM" id="CLU_176134_0_0_7"/>
<gene>
    <name evidence="1" type="ordered locus">Desti_1265</name>
</gene>
<dbReference type="KEGG" id="dti:Desti_1265"/>
<dbReference type="RefSeq" id="WP_014809129.1">
    <property type="nucleotide sequence ID" value="NC_018025.1"/>
</dbReference>
<dbReference type="EMBL" id="CP003360">
    <property type="protein sequence ID" value="AFM23978.1"/>
    <property type="molecule type" value="Genomic_DNA"/>
</dbReference>
<dbReference type="STRING" id="706587.Desti_1265"/>
<dbReference type="OrthoDB" id="5421967at2"/>